<reference evidence="1" key="1">
    <citation type="journal article" date="2020" name="mSystems">
        <title>Genome- and Community-Level Interaction Insights into Carbon Utilization and Element Cycling Functions of Hydrothermarchaeota in Hydrothermal Sediment.</title>
        <authorList>
            <person name="Zhou Z."/>
            <person name="Liu Y."/>
            <person name="Xu W."/>
            <person name="Pan J."/>
            <person name="Luo Z.H."/>
            <person name="Li M."/>
        </authorList>
    </citation>
    <scope>NUCLEOTIDE SEQUENCE [LARGE SCALE GENOMIC DNA]</scope>
    <source>
        <strain evidence="1">SpSt-914</strain>
    </source>
</reference>
<dbReference type="EMBL" id="DTMZ01000026">
    <property type="protein sequence ID" value="HGD12750.1"/>
    <property type="molecule type" value="Genomic_DNA"/>
</dbReference>
<name>A0A7V3PSR5_UNCW3</name>
<comment type="caution">
    <text evidence="1">The sequence shown here is derived from an EMBL/GenBank/DDBJ whole genome shotgun (WGS) entry which is preliminary data.</text>
</comment>
<organism evidence="1">
    <name type="scientific">candidate division WOR-3 bacterium</name>
    <dbReference type="NCBI Taxonomy" id="2052148"/>
    <lineage>
        <taxon>Bacteria</taxon>
        <taxon>Bacteria division WOR-3</taxon>
    </lineage>
</organism>
<accession>A0A7V3PSR5</accession>
<protein>
    <submittedName>
        <fullName evidence="1">Uncharacterized protein</fullName>
    </submittedName>
</protein>
<evidence type="ECO:0000313" key="1">
    <source>
        <dbReference type="EMBL" id="HGD12750.1"/>
    </source>
</evidence>
<proteinExistence type="predicted"/>
<sequence>MKILAVAAAFESQKFVGGYPPKGARLFLQPDIEICRLASLTNEDEFVYQDERVEIIGQGDFQLVLVRIQFNQEESARPLVERFTEIGIPVLVFGPQVTAWDDTEVPGWVKHMVRGDITLVWDRILQDCKSGKLQPLYSAPQEPHYVVPRFIFPQPLLMNNHYQAVQFVRGCACPLEFKKLCPEFLYYGERTAFRSRDEIVGEVVSLPGKYIHLLDDDVACAPDYYYKLFAHLWRYRRHWRVNAGEHLFDYPALIRLLSKAGVKIIFLNETFLNSRLEQALTSEAMVKYLYRRVKFLQSRRMLVGARLVLPATGVDFRQIANVLTRIDLDFIEPRFVAIDHEGQPRLVPVCYHPMVQSDEPGWLMSRFYAFDLLVDRFVRRPRRVGFHSTLWYLIPYSLAYRQNFLEGIPI</sequence>
<dbReference type="AlphaFoldDB" id="A0A7V3PSR5"/>
<gene>
    <name evidence="1" type="ORF">ENX16_01510</name>
</gene>